<feature type="transmembrane region" description="Helical" evidence="8">
    <location>
        <begin position="339"/>
        <end position="363"/>
    </location>
</feature>
<feature type="transmembrane region" description="Helical" evidence="8">
    <location>
        <begin position="118"/>
        <end position="137"/>
    </location>
</feature>
<feature type="transmembrane region" description="Helical" evidence="8">
    <location>
        <begin position="89"/>
        <end position="106"/>
    </location>
</feature>
<organism evidence="10">
    <name type="scientific">uncultured Solirubrobacteraceae bacterium</name>
    <dbReference type="NCBI Taxonomy" id="1162706"/>
    <lineage>
        <taxon>Bacteria</taxon>
        <taxon>Bacillati</taxon>
        <taxon>Actinomycetota</taxon>
        <taxon>Thermoleophilia</taxon>
        <taxon>Solirubrobacterales</taxon>
        <taxon>Solirubrobacteraceae</taxon>
        <taxon>environmental samples</taxon>
    </lineage>
</organism>
<accession>A0A6J4S6Z9</accession>
<dbReference type="Gene3D" id="1.20.1250.20">
    <property type="entry name" value="MFS general substrate transporter like domains"/>
    <property type="match status" value="1"/>
</dbReference>
<dbReference type="Gene3D" id="1.20.1720.10">
    <property type="entry name" value="Multidrug resistance protein D"/>
    <property type="match status" value="1"/>
</dbReference>
<evidence type="ECO:0000256" key="2">
    <source>
        <dbReference type="ARBA" id="ARBA00022448"/>
    </source>
</evidence>
<feature type="transmembrane region" description="Helical" evidence="8">
    <location>
        <begin position="209"/>
        <end position="226"/>
    </location>
</feature>
<evidence type="ECO:0000256" key="4">
    <source>
        <dbReference type="ARBA" id="ARBA00022692"/>
    </source>
</evidence>
<proteinExistence type="predicted"/>
<feature type="transmembrane region" description="Helical" evidence="8">
    <location>
        <begin position="453"/>
        <end position="475"/>
    </location>
</feature>
<evidence type="ECO:0000259" key="9">
    <source>
        <dbReference type="PROSITE" id="PS50850"/>
    </source>
</evidence>
<dbReference type="SUPFAM" id="SSF103473">
    <property type="entry name" value="MFS general substrate transporter"/>
    <property type="match status" value="1"/>
</dbReference>
<keyword evidence="3" id="KW-1003">Cell membrane</keyword>
<evidence type="ECO:0000313" key="10">
    <source>
        <dbReference type="EMBL" id="CAA9487808.1"/>
    </source>
</evidence>
<feature type="domain" description="Major facilitator superfamily (MFS) profile" evidence="9">
    <location>
        <begin position="1"/>
        <end position="479"/>
    </location>
</feature>
<dbReference type="InterPro" id="IPR011701">
    <property type="entry name" value="MFS"/>
</dbReference>
<feature type="transmembrane region" description="Helical" evidence="8">
    <location>
        <begin position="276"/>
        <end position="295"/>
    </location>
</feature>
<comment type="subcellular location">
    <subcellularLocation>
        <location evidence="1">Cell membrane</location>
        <topology evidence="1">Multi-pass membrane protein</topology>
    </subcellularLocation>
</comment>
<feature type="transmembrane region" description="Helical" evidence="8">
    <location>
        <begin position="56"/>
        <end position="77"/>
    </location>
</feature>
<evidence type="ECO:0000256" key="6">
    <source>
        <dbReference type="ARBA" id="ARBA00023136"/>
    </source>
</evidence>
<keyword evidence="4 8" id="KW-0812">Transmembrane</keyword>
<feature type="transmembrane region" description="Helical" evidence="8">
    <location>
        <begin position="247"/>
        <end position="270"/>
    </location>
</feature>
<feature type="transmembrane region" description="Helical" evidence="8">
    <location>
        <begin position="33"/>
        <end position="51"/>
    </location>
</feature>
<sequence length="517" mass="52871">MSVDATVVNVALPSITDDLGGGLAGQQWVANSYLLTLAALILISGSLADLFGERRLFVLGVLGFGVTSVLCAIAPSIEVLIAARALQGVSGALLTPASLAIIIAVFPPAERGKAIGTWTAWGGIGILIGPLLGGQIVDSLSWRWVFGINVPLVALTLALAARYVPEGHRAEGPRPHVDVRGAVLCALGLAGPTFALIEQPMLGWGDPRVWGFGIAGLVLFALFLRHESRAREPMLPLGLFARRNFRWGNVETLAMYGGLSVMTFFLVLFLQQVAGFSALQAGTIMLVPTGVMFALSRRFGALADRYGPRLFMGIGPIVSACGLLLLMRVDASVSFLGDLLPGLLVFSLGLSIAVAPLTAAVLADADEAQAGIASAVNNAVARTAALVATAAVGAVLASSFAGKVEEQAAAFSLPPAAQVLVDETKDLTLGVAAGAGIPAELTRATSDAAVDTFHLALMIGAVLMAAGGVLGLVGIRNPTRDVCAEDCAGGQFAGQPVEAGRSPAPAPASPVVEPAPA</sequence>
<dbReference type="InterPro" id="IPR036259">
    <property type="entry name" value="MFS_trans_sf"/>
</dbReference>
<feature type="transmembrane region" description="Helical" evidence="8">
    <location>
        <begin position="384"/>
        <end position="402"/>
    </location>
</feature>
<dbReference type="GO" id="GO:0005886">
    <property type="term" value="C:plasma membrane"/>
    <property type="evidence" value="ECO:0007669"/>
    <property type="project" value="UniProtKB-SubCell"/>
</dbReference>
<protein>
    <submittedName>
        <fullName evidence="10">Uncharacterized MFS-type transporter</fullName>
    </submittedName>
</protein>
<keyword evidence="5 8" id="KW-1133">Transmembrane helix</keyword>
<dbReference type="PANTHER" id="PTHR42718">
    <property type="entry name" value="MAJOR FACILITATOR SUPERFAMILY MULTIDRUG TRANSPORTER MFSC"/>
    <property type="match status" value="1"/>
</dbReference>
<feature type="transmembrane region" description="Helical" evidence="8">
    <location>
        <begin position="307"/>
        <end position="327"/>
    </location>
</feature>
<feature type="transmembrane region" description="Helical" evidence="8">
    <location>
        <begin position="143"/>
        <end position="165"/>
    </location>
</feature>
<dbReference type="PROSITE" id="PS50850">
    <property type="entry name" value="MFS"/>
    <property type="match status" value="1"/>
</dbReference>
<keyword evidence="2" id="KW-0813">Transport</keyword>
<evidence type="ECO:0000256" key="3">
    <source>
        <dbReference type="ARBA" id="ARBA00022475"/>
    </source>
</evidence>
<dbReference type="GO" id="GO:0022857">
    <property type="term" value="F:transmembrane transporter activity"/>
    <property type="evidence" value="ECO:0007669"/>
    <property type="project" value="InterPro"/>
</dbReference>
<evidence type="ECO:0000256" key="1">
    <source>
        <dbReference type="ARBA" id="ARBA00004651"/>
    </source>
</evidence>
<dbReference type="NCBIfam" id="TIGR00711">
    <property type="entry name" value="efflux_EmrB"/>
    <property type="match status" value="1"/>
</dbReference>
<feature type="compositionally biased region" description="Pro residues" evidence="7">
    <location>
        <begin position="504"/>
        <end position="517"/>
    </location>
</feature>
<dbReference type="Pfam" id="PF07690">
    <property type="entry name" value="MFS_1"/>
    <property type="match status" value="1"/>
</dbReference>
<dbReference type="AlphaFoldDB" id="A0A6J4S6Z9"/>
<name>A0A6J4S6Z9_9ACTN</name>
<evidence type="ECO:0000256" key="5">
    <source>
        <dbReference type="ARBA" id="ARBA00022989"/>
    </source>
</evidence>
<feature type="transmembrane region" description="Helical" evidence="8">
    <location>
        <begin position="177"/>
        <end position="197"/>
    </location>
</feature>
<evidence type="ECO:0000256" key="7">
    <source>
        <dbReference type="SAM" id="MobiDB-lite"/>
    </source>
</evidence>
<keyword evidence="6 8" id="KW-0472">Membrane</keyword>
<dbReference type="PANTHER" id="PTHR42718:SF42">
    <property type="entry name" value="EXPORT PROTEIN"/>
    <property type="match status" value="1"/>
</dbReference>
<reference evidence="10" key="1">
    <citation type="submission" date="2020-02" db="EMBL/GenBank/DDBJ databases">
        <authorList>
            <person name="Meier V. D."/>
        </authorList>
    </citation>
    <scope>NUCLEOTIDE SEQUENCE</scope>
    <source>
        <strain evidence="10">AVDCRST_MAG13</strain>
    </source>
</reference>
<dbReference type="EMBL" id="CADCVO010000245">
    <property type="protein sequence ID" value="CAA9487808.1"/>
    <property type="molecule type" value="Genomic_DNA"/>
</dbReference>
<dbReference type="CDD" id="cd17321">
    <property type="entry name" value="MFS_MMR_MDR_like"/>
    <property type="match status" value="1"/>
</dbReference>
<dbReference type="InterPro" id="IPR004638">
    <property type="entry name" value="EmrB-like"/>
</dbReference>
<feature type="region of interest" description="Disordered" evidence="7">
    <location>
        <begin position="494"/>
        <end position="517"/>
    </location>
</feature>
<gene>
    <name evidence="10" type="ORF">AVDCRST_MAG13-1565</name>
</gene>
<evidence type="ECO:0000256" key="8">
    <source>
        <dbReference type="SAM" id="Phobius"/>
    </source>
</evidence>
<dbReference type="InterPro" id="IPR020846">
    <property type="entry name" value="MFS_dom"/>
</dbReference>